<sequence length="468" mass="52773">MDSAKALSIISKIEEERGDSCAELQIDEIPLWNVVRTSLYSHLTGDFSSRYANSKSLRMLSMMASSLLNFRLPKENKILAISANTTRRKFEGSEFDIYIDWIGKLTRYSYSIIEIPNVSVPNPRKNVFTKQRISGMNLLTKSLIKAGGHQKRTDAVLSKIKNLIVGFLDSSAAERFTASIRKVIPRYIALVSLMKDLLDWLTPKLILEVCSYNLSSRALTYAAKLREIPVVEIQHGIINRFHAGYIYKHGVVRIDTPDEMLVYGEAFREVLISESVLYRPENIHVVGNYYIESVRNAPAILEVQGIKDDSKGRQVALITTQPIYEAKAYVEAVASLSKRGYFVIIKPHPSEQKDKYATLRNKNVIVSTFSVFELLKIADIHLTISSTCALDALQYSVPTVVLRFEDHQKHLEALKGFSGVVFQERSVGEAIDKCTSQNLTFVDDRFMVNDSGARLVSVLDKLLEGHLE</sequence>
<dbReference type="InterPro" id="IPR010866">
    <property type="entry name" value="A-2_8-polyST"/>
</dbReference>
<comment type="caution">
    <text evidence="1">The sequence shown here is derived from an EMBL/GenBank/DDBJ whole genome shotgun (WGS) entry which is preliminary data.</text>
</comment>
<dbReference type="Pfam" id="PF07388">
    <property type="entry name" value="A-2_8-polyST"/>
    <property type="match status" value="1"/>
</dbReference>
<gene>
    <name evidence="1" type="ORF">ENN47_07340</name>
</gene>
<protein>
    <recommendedName>
        <fullName evidence="2">Capsule biosynthesis protein</fullName>
    </recommendedName>
</protein>
<dbReference type="EMBL" id="DSBT01000202">
    <property type="protein sequence ID" value="HDP77981.1"/>
    <property type="molecule type" value="Genomic_DNA"/>
</dbReference>
<dbReference type="Proteomes" id="UP000886198">
    <property type="component" value="Unassembled WGS sequence"/>
</dbReference>
<proteinExistence type="predicted"/>
<evidence type="ECO:0000313" key="1">
    <source>
        <dbReference type="EMBL" id="HDP77981.1"/>
    </source>
</evidence>
<organism evidence="1">
    <name type="scientific">Mesotoga infera</name>
    <dbReference type="NCBI Taxonomy" id="1236046"/>
    <lineage>
        <taxon>Bacteria</taxon>
        <taxon>Thermotogati</taxon>
        <taxon>Thermotogota</taxon>
        <taxon>Thermotogae</taxon>
        <taxon>Kosmotogales</taxon>
        <taxon>Kosmotogaceae</taxon>
        <taxon>Mesotoga</taxon>
    </lineage>
</organism>
<accession>A0A7C1GSU9</accession>
<evidence type="ECO:0008006" key="2">
    <source>
        <dbReference type="Google" id="ProtNLM"/>
    </source>
</evidence>
<dbReference type="SUPFAM" id="SSF53756">
    <property type="entry name" value="UDP-Glycosyltransferase/glycogen phosphorylase"/>
    <property type="match status" value="1"/>
</dbReference>
<dbReference type="Gene3D" id="3.40.50.12580">
    <property type="match status" value="1"/>
</dbReference>
<dbReference type="AlphaFoldDB" id="A0A7C1GSU9"/>
<reference evidence="1" key="1">
    <citation type="journal article" date="2020" name="mSystems">
        <title>Genome- and Community-Level Interaction Insights into Carbon Utilization and Element Cycling Functions of Hydrothermarchaeota in Hydrothermal Sediment.</title>
        <authorList>
            <person name="Zhou Z."/>
            <person name="Liu Y."/>
            <person name="Xu W."/>
            <person name="Pan J."/>
            <person name="Luo Z.H."/>
            <person name="Li M."/>
        </authorList>
    </citation>
    <scope>NUCLEOTIDE SEQUENCE [LARGE SCALE GENOMIC DNA]</scope>
    <source>
        <strain evidence="1">SpSt-1179</strain>
    </source>
</reference>
<dbReference type="InterPro" id="IPR043148">
    <property type="entry name" value="TagF_C"/>
</dbReference>
<name>A0A7C1GSU9_9BACT</name>